<accession>A0ABQ8AC38</accession>
<comment type="caution">
    <text evidence="1">The sequence shown here is derived from an EMBL/GenBank/DDBJ whole genome shotgun (WGS) entry which is preliminary data.</text>
</comment>
<protein>
    <recommendedName>
        <fullName evidence="3">F-box associated domain-containing protein</fullName>
    </recommendedName>
</protein>
<evidence type="ECO:0008006" key="3">
    <source>
        <dbReference type="Google" id="ProtNLM"/>
    </source>
</evidence>
<dbReference type="EMBL" id="JAGKQM010000013">
    <property type="protein sequence ID" value="KAH0889852.1"/>
    <property type="molecule type" value="Genomic_DNA"/>
</dbReference>
<keyword evidence="2" id="KW-1185">Reference proteome</keyword>
<evidence type="ECO:0000313" key="2">
    <source>
        <dbReference type="Proteomes" id="UP000824890"/>
    </source>
</evidence>
<gene>
    <name evidence="1" type="ORF">HID58_052281</name>
</gene>
<reference evidence="1 2" key="1">
    <citation type="submission" date="2021-05" db="EMBL/GenBank/DDBJ databases">
        <title>Genome Assembly of Synthetic Allotetraploid Brassica napus Reveals Homoeologous Exchanges between Subgenomes.</title>
        <authorList>
            <person name="Davis J.T."/>
        </authorList>
    </citation>
    <scope>NUCLEOTIDE SEQUENCE [LARGE SCALE GENOMIC DNA]</scope>
    <source>
        <strain evidence="2">cv. Da-Ae</strain>
        <tissue evidence="1">Seedling</tissue>
    </source>
</reference>
<proteinExistence type="predicted"/>
<organism evidence="1 2">
    <name type="scientific">Brassica napus</name>
    <name type="common">Rape</name>
    <dbReference type="NCBI Taxonomy" id="3708"/>
    <lineage>
        <taxon>Eukaryota</taxon>
        <taxon>Viridiplantae</taxon>
        <taxon>Streptophyta</taxon>
        <taxon>Embryophyta</taxon>
        <taxon>Tracheophyta</taxon>
        <taxon>Spermatophyta</taxon>
        <taxon>Magnoliopsida</taxon>
        <taxon>eudicotyledons</taxon>
        <taxon>Gunneridae</taxon>
        <taxon>Pentapetalae</taxon>
        <taxon>rosids</taxon>
        <taxon>malvids</taxon>
        <taxon>Brassicales</taxon>
        <taxon>Brassicaceae</taxon>
        <taxon>Brassiceae</taxon>
        <taxon>Brassica</taxon>
    </lineage>
</organism>
<sequence length="321" mass="35976">MSNTMPEPNTNPMYVSADASTEISRKIQSRVKAMEIITGIKLVLRDASQFSPPSLRPNVISRGGEEIVYLHCDTTRPSMSWINVLNPSTGQRLRLASGPDPLNRHSSDLFTNRGLFSAYFPGNWTMGFGRDKVNGSYKVDVLLVSMVLSIGLTSGGVVGYSPWILHSEEFHPVPLPTDMRFTVETQIVNLEDHLALEMWIMDDDDGAWSKTYSISCACIRINSDQRRAFMLAGVGFAAHGVSSSQPRIDIFHYLGVFLRWARLRLFVLAALLTCSLFSCDDALSCAGRPIFLRWLDCFGVRDDFIKMMVSLLLWKLFFANT</sequence>
<name>A0ABQ8AC38_BRANA</name>
<dbReference type="Proteomes" id="UP000824890">
    <property type="component" value="Unassembled WGS sequence"/>
</dbReference>
<evidence type="ECO:0000313" key="1">
    <source>
        <dbReference type="EMBL" id="KAH0889852.1"/>
    </source>
</evidence>